<dbReference type="Gene3D" id="1.20.120.610">
    <property type="entry name" value="lithium bound rotor ring of v- atpase"/>
    <property type="match status" value="1"/>
</dbReference>
<dbReference type="Pfam" id="PF00137">
    <property type="entry name" value="ATP-synt_C"/>
    <property type="match status" value="2"/>
</dbReference>
<evidence type="ECO:0000256" key="4">
    <source>
        <dbReference type="ARBA" id="ARBA00022692"/>
    </source>
</evidence>
<feature type="domain" description="V-ATPase proteolipid subunit C-like" evidence="15">
    <location>
        <begin position="674"/>
        <end position="733"/>
    </location>
</feature>
<dbReference type="GeneID" id="25319171"/>
<dbReference type="CDD" id="cd18176">
    <property type="entry name" value="ATP-synt_Vo_c_ATP6C_rpt2"/>
    <property type="match status" value="1"/>
</dbReference>
<evidence type="ECO:0000256" key="11">
    <source>
        <dbReference type="ARBA" id="ARBA00071096"/>
    </source>
</evidence>
<dbReference type="InterPro" id="IPR002379">
    <property type="entry name" value="ATPase_proteolipid_c-like_dom"/>
</dbReference>
<evidence type="ECO:0000259" key="15">
    <source>
        <dbReference type="Pfam" id="PF00137"/>
    </source>
</evidence>
<dbReference type="PRINTS" id="PR00122">
    <property type="entry name" value="VACATPASE"/>
</dbReference>
<keyword evidence="8 14" id="KW-0472">Membrane</keyword>
<dbReference type="STRING" id="1408163.A0A0F4YLS0"/>
<comment type="subunit">
    <text evidence="10">V-ATPase is a heteromultimeric enzyme composed of a peripheral catalytic V1 complex (components A to H) attached to an integral membrane V0 proton pore complex (components: a, c, c', c'', d, e, f and VOA1). The decameric c-ring forms the proton-conducting pore, and is composed of eight proteolipid subunits c, one subunit c' and one subunit c''.</text>
</comment>
<evidence type="ECO:0000256" key="12">
    <source>
        <dbReference type="ARBA" id="ARBA00071118"/>
    </source>
</evidence>
<evidence type="ECO:0000256" key="1">
    <source>
        <dbReference type="ARBA" id="ARBA00004128"/>
    </source>
</evidence>
<evidence type="ECO:0000256" key="14">
    <source>
        <dbReference type="SAM" id="Phobius"/>
    </source>
</evidence>
<feature type="transmembrane region" description="Helical" evidence="14">
    <location>
        <begin position="637"/>
        <end position="658"/>
    </location>
</feature>
<feature type="transmembrane region" description="Helical" evidence="14">
    <location>
        <begin position="707"/>
        <end position="733"/>
    </location>
</feature>
<dbReference type="OrthoDB" id="1744869at2759"/>
<dbReference type="InterPro" id="IPR000245">
    <property type="entry name" value="ATPase_proteolipid_csu"/>
</dbReference>
<dbReference type="FunFam" id="1.20.120.610:FF:000001">
    <property type="entry name" value="V-type proton ATPase proteolipid subunit"/>
    <property type="match status" value="1"/>
</dbReference>
<protein>
    <recommendedName>
        <fullName evidence="12">V-type proton ATPase subunit C</fullName>
    </recommendedName>
    <alternativeName>
        <fullName evidence="11">V-type proton ATPase subunit c</fullName>
    </alternativeName>
    <alternativeName>
        <fullName evidence="13">Vacuolar proton pump c subunit</fullName>
    </alternativeName>
</protein>
<evidence type="ECO:0000256" key="5">
    <source>
        <dbReference type="ARBA" id="ARBA00022781"/>
    </source>
</evidence>
<evidence type="ECO:0000256" key="10">
    <source>
        <dbReference type="ARBA" id="ARBA00046480"/>
    </source>
</evidence>
<feature type="transmembrane region" description="Helical" evidence="14">
    <location>
        <begin position="590"/>
        <end position="616"/>
    </location>
</feature>
<sequence length="745" mass="79644">MPPILGCLGRGTIPPGWLRQLAAGSKTISSNNLFSTRWFSTSRQRRDFQAANDVADAPRAISWLSQTPHRVTPSDIISRYPLLSRPSSTEITVPVVLATPAFASWIDPTNPLLEKWASPLFETLHGNQHQKPSYAIAAVIDKIPVPQNRSGYTEKIIRDKGSALLGSEGLSLLLARGSDVRVNAAESTRVRGPASQEPAFIFSTRSLNASLNDDDSGRASYEVGLRLANTVFVNGKDRTLLGMRWDYDPASERYSLSQCYDLAICDVTSSAAMARSSLNIPLHPVTQRRKVVSSMGNILSQLSKSLDGDVNVAMPASSELEKELPRYVKEHGITDQRISAWALVEPSETSSRIESTTEGRLERLIQDGSRIHRVVSGGGGWGKRQGLLSLDPEVTFRGKAASKHGIAIDQFFEGPNGSAPSEALPDLSEILSASLEKDIASLPQLAKPGDYIQFFVSSELHSRKDEVTKGQTSESALLCNFVVAASSEASQMIPGSIDPETERSSSKDLVFLTNYFGALSEKAITYSQAVSNVQSTGDGLEHRTKLCVPGSRVELESHYCINTSNATTQGPAKIKRSSGAKRNHVAGSPVYAPFFGALGCTSAIVFTCFGAAYGTAKAGVGVCGMAVLRPDLIVKNIVPIVMAGIIGIYGLVVSVLIANDLTQRLPLYTGFIQLGAGLAVGLAGMAAGFAIGIVGDAGVRGTAQQPRLYVGMILILIFAEVLGLYGLIVALLMNSRSRASCVSVE</sequence>
<dbReference type="SUPFAM" id="SSF81333">
    <property type="entry name" value="F1F0 ATP synthase subunit C"/>
    <property type="match status" value="1"/>
</dbReference>
<feature type="transmembrane region" description="Helical" evidence="14">
    <location>
        <begin position="670"/>
        <end position="695"/>
    </location>
</feature>
<evidence type="ECO:0000313" key="17">
    <source>
        <dbReference type="Proteomes" id="UP000053958"/>
    </source>
</evidence>
<evidence type="ECO:0000256" key="6">
    <source>
        <dbReference type="ARBA" id="ARBA00022989"/>
    </source>
</evidence>
<accession>A0A0F4YLS0</accession>
<evidence type="ECO:0000256" key="9">
    <source>
        <dbReference type="ARBA" id="ARBA00045519"/>
    </source>
</evidence>
<dbReference type="NCBIfam" id="TIGR01100">
    <property type="entry name" value="V_ATP_synt_C"/>
    <property type="match status" value="1"/>
</dbReference>
<dbReference type="GO" id="GO:0033179">
    <property type="term" value="C:proton-transporting V-type ATPase, V0 domain"/>
    <property type="evidence" value="ECO:0007669"/>
    <property type="project" value="InterPro"/>
</dbReference>
<evidence type="ECO:0000256" key="8">
    <source>
        <dbReference type="ARBA" id="ARBA00023136"/>
    </source>
</evidence>
<keyword evidence="3" id="KW-0813">Transport</keyword>
<evidence type="ECO:0000256" key="13">
    <source>
        <dbReference type="ARBA" id="ARBA00075098"/>
    </source>
</evidence>
<comment type="function">
    <text evidence="9">Proton-conducting pore forming subunit of the V0 complex of vacuolar(H+)-ATPase (V-ATPase), a multisubunit enzyme composed of a peripheral complex (V1) that hydrolyzes ATP and a membrane integral complex (V0) that translocates protons. V-ATPase is responsible for acidifying and maintaining the pH of intracellular compartments.</text>
</comment>
<dbReference type="EMBL" id="LASV01000379">
    <property type="protein sequence ID" value="KKA19159.1"/>
    <property type="molecule type" value="Genomic_DNA"/>
</dbReference>
<feature type="domain" description="V-ATPase proteolipid subunit C-like" evidence="15">
    <location>
        <begin position="598"/>
        <end position="657"/>
    </location>
</feature>
<evidence type="ECO:0000256" key="7">
    <source>
        <dbReference type="ARBA" id="ARBA00023065"/>
    </source>
</evidence>
<dbReference type="InterPro" id="IPR011555">
    <property type="entry name" value="ATPase_proteolipid_su_C_euk"/>
</dbReference>
<dbReference type="Proteomes" id="UP000053958">
    <property type="component" value="Unassembled WGS sequence"/>
</dbReference>
<keyword evidence="17" id="KW-1185">Reference proteome</keyword>
<gene>
    <name evidence="16" type="ORF">T310_6894</name>
</gene>
<comment type="similarity">
    <text evidence="2">Belongs to the V-ATPase proteolipid subunit family.</text>
</comment>
<reference evidence="16 17" key="1">
    <citation type="submission" date="2015-04" db="EMBL/GenBank/DDBJ databases">
        <authorList>
            <person name="Heijne W.H."/>
            <person name="Fedorova N.D."/>
            <person name="Nierman W.C."/>
            <person name="Vollebregt A.W."/>
            <person name="Zhao Z."/>
            <person name="Wu L."/>
            <person name="Kumar M."/>
            <person name="Stam H."/>
            <person name="van den Berg M.A."/>
            <person name="Pel H.J."/>
        </authorList>
    </citation>
    <scope>NUCLEOTIDE SEQUENCE [LARGE SCALE GENOMIC DNA]</scope>
    <source>
        <strain evidence="16 17">CBS 393.64</strain>
    </source>
</reference>
<evidence type="ECO:0000256" key="2">
    <source>
        <dbReference type="ARBA" id="ARBA00007296"/>
    </source>
</evidence>
<comment type="subcellular location">
    <subcellularLocation>
        <location evidence="1">Vacuole membrane</location>
        <topology evidence="1">Multi-pass membrane protein</topology>
    </subcellularLocation>
</comment>
<evidence type="ECO:0000313" key="16">
    <source>
        <dbReference type="EMBL" id="KKA19159.1"/>
    </source>
</evidence>
<name>A0A0F4YLS0_RASE3</name>
<organism evidence="16 17">
    <name type="scientific">Rasamsonia emersonii (strain ATCC 16479 / CBS 393.64 / IMI 116815)</name>
    <dbReference type="NCBI Taxonomy" id="1408163"/>
    <lineage>
        <taxon>Eukaryota</taxon>
        <taxon>Fungi</taxon>
        <taxon>Dikarya</taxon>
        <taxon>Ascomycota</taxon>
        <taxon>Pezizomycotina</taxon>
        <taxon>Eurotiomycetes</taxon>
        <taxon>Eurotiomycetidae</taxon>
        <taxon>Eurotiales</taxon>
        <taxon>Trichocomaceae</taxon>
        <taxon>Rasamsonia</taxon>
    </lineage>
</organism>
<keyword evidence="7" id="KW-0406">Ion transport</keyword>
<comment type="caution">
    <text evidence="16">The sequence shown here is derived from an EMBL/GenBank/DDBJ whole genome shotgun (WGS) entry which is preliminary data.</text>
</comment>
<dbReference type="RefSeq" id="XP_013325771.1">
    <property type="nucleotide sequence ID" value="XM_013470317.1"/>
</dbReference>
<keyword evidence="5" id="KW-0375">Hydrogen ion transport</keyword>
<dbReference type="GO" id="GO:0046961">
    <property type="term" value="F:proton-transporting ATPase activity, rotational mechanism"/>
    <property type="evidence" value="ECO:0007669"/>
    <property type="project" value="InterPro"/>
</dbReference>
<evidence type="ECO:0000256" key="3">
    <source>
        <dbReference type="ARBA" id="ARBA00022448"/>
    </source>
</evidence>
<keyword evidence="6 14" id="KW-1133">Transmembrane helix</keyword>
<dbReference type="AlphaFoldDB" id="A0A0F4YLS0"/>
<dbReference type="CDD" id="cd18175">
    <property type="entry name" value="ATP-synt_Vo_c_ATP6C_rpt1"/>
    <property type="match status" value="1"/>
</dbReference>
<proteinExistence type="inferred from homology"/>
<keyword evidence="4 14" id="KW-0812">Transmembrane</keyword>
<dbReference type="GO" id="GO:0005774">
    <property type="term" value="C:vacuolar membrane"/>
    <property type="evidence" value="ECO:0007669"/>
    <property type="project" value="UniProtKB-SubCell"/>
</dbReference>
<dbReference type="PANTHER" id="PTHR10263">
    <property type="entry name" value="V-TYPE PROTON ATPASE PROTEOLIPID SUBUNIT"/>
    <property type="match status" value="1"/>
</dbReference>
<dbReference type="InterPro" id="IPR035921">
    <property type="entry name" value="F/V-ATP_Csub_sf"/>
</dbReference>